<dbReference type="VEuPathDB" id="VectorBase:ADIR007264"/>
<evidence type="ECO:0000313" key="2">
    <source>
        <dbReference type="Proteomes" id="UP000075884"/>
    </source>
</evidence>
<name>A0A182NHZ1_9DIPT</name>
<protein>
    <submittedName>
        <fullName evidence="1">Uncharacterized protein</fullName>
    </submittedName>
</protein>
<sequence length="92" mass="10506">MEQVRANYAHYVDSQVKVSTVMTEIRAVSDINGAYQLTFNATATAASLPTRTTWSLATHPDELRIWNQLRAYGVNEDHILALIFMFLGWHEH</sequence>
<dbReference type="Proteomes" id="UP000075884">
    <property type="component" value="Unassembled WGS sequence"/>
</dbReference>
<accession>A0A182NHZ1</accession>
<proteinExistence type="predicted"/>
<organism evidence="1 2">
    <name type="scientific">Anopheles dirus</name>
    <dbReference type="NCBI Taxonomy" id="7168"/>
    <lineage>
        <taxon>Eukaryota</taxon>
        <taxon>Metazoa</taxon>
        <taxon>Ecdysozoa</taxon>
        <taxon>Arthropoda</taxon>
        <taxon>Hexapoda</taxon>
        <taxon>Insecta</taxon>
        <taxon>Pterygota</taxon>
        <taxon>Neoptera</taxon>
        <taxon>Endopterygota</taxon>
        <taxon>Diptera</taxon>
        <taxon>Nematocera</taxon>
        <taxon>Culicoidea</taxon>
        <taxon>Culicidae</taxon>
        <taxon>Anophelinae</taxon>
        <taxon>Anopheles</taxon>
    </lineage>
</organism>
<dbReference type="AlphaFoldDB" id="A0A182NHZ1"/>
<evidence type="ECO:0000313" key="1">
    <source>
        <dbReference type="EnsemblMetazoa" id="ADIR007264-PA"/>
    </source>
</evidence>
<keyword evidence="2" id="KW-1185">Reference proteome</keyword>
<dbReference type="EnsemblMetazoa" id="ADIR007264-RA">
    <property type="protein sequence ID" value="ADIR007264-PA"/>
    <property type="gene ID" value="ADIR007264"/>
</dbReference>
<reference evidence="1" key="2">
    <citation type="submission" date="2020-05" db="UniProtKB">
        <authorList>
            <consortium name="EnsemblMetazoa"/>
        </authorList>
    </citation>
    <scope>IDENTIFICATION</scope>
    <source>
        <strain evidence="1">WRAIR2</strain>
    </source>
</reference>
<reference evidence="2" key="1">
    <citation type="submission" date="2013-03" db="EMBL/GenBank/DDBJ databases">
        <title>The Genome Sequence of Anopheles dirus WRAIR2.</title>
        <authorList>
            <consortium name="The Broad Institute Genomics Platform"/>
            <person name="Neafsey D.E."/>
            <person name="Walton C."/>
            <person name="Walker B."/>
            <person name="Young S.K."/>
            <person name="Zeng Q."/>
            <person name="Gargeya S."/>
            <person name="Fitzgerald M."/>
            <person name="Haas B."/>
            <person name="Abouelleil A."/>
            <person name="Allen A.W."/>
            <person name="Alvarado L."/>
            <person name="Arachchi H.M."/>
            <person name="Berlin A.M."/>
            <person name="Chapman S.B."/>
            <person name="Gainer-Dewar J."/>
            <person name="Goldberg J."/>
            <person name="Griggs A."/>
            <person name="Gujja S."/>
            <person name="Hansen M."/>
            <person name="Howarth C."/>
            <person name="Imamovic A."/>
            <person name="Ireland A."/>
            <person name="Larimer J."/>
            <person name="McCowan C."/>
            <person name="Murphy C."/>
            <person name="Pearson M."/>
            <person name="Poon T.W."/>
            <person name="Priest M."/>
            <person name="Roberts A."/>
            <person name="Saif S."/>
            <person name="Shea T."/>
            <person name="Sisk P."/>
            <person name="Sykes S."/>
            <person name="Wortman J."/>
            <person name="Nusbaum C."/>
            <person name="Birren B."/>
        </authorList>
    </citation>
    <scope>NUCLEOTIDE SEQUENCE [LARGE SCALE GENOMIC DNA]</scope>
    <source>
        <strain evidence="2">WRAIR2</strain>
    </source>
</reference>